<organism evidence="1 2">
    <name type="scientific">Nepenthes gracilis</name>
    <name type="common">Slender pitcher plant</name>
    <dbReference type="NCBI Taxonomy" id="150966"/>
    <lineage>
        <taxon>Eukaryota</taxon>
        <taxon>Viridiplantae</taxon>
        <taxon>Streptophyta</taxon>
        <taxon>Embryophyta</taxon>
        <taxon>Tracheophyta</taxon>
        <taxon>Spermatophyta</taxon>
        <taxon>Magnoliopsida</taxon>
        <taxon>eudicotyledons</taxon>
        <taxon>Gunneridae</taxon>
        <taxon>Pentapetalae</taxon>
        <taxon>Caryophyllales</taxon>
        <taxon>Nepenthaceae</taxon>
        <taxon>Nepenthes</taxon>
    </lineage>
</organism>
<dbReference type="EMBL" id="BSYO01000001">
    <property type="protein sequence ID" value="GMG99158.1"/>
    <property type="molecule type" value="Genomic_DNA"/>
</dbReference>
<proteinExistence type="predicted"/>
<name>A0AAD3P3R2_NEPGR</name>
<protein>
    <submittedName>
        <fullName evidence="1">Uncharacterized protein</fullName>
    </submittedName>
</protein>
<keyword evidence="2" id="KW-1185">Reference proteome</keyword>
<dbReference type="Proteomes" id="UP001279734">
    <property type="component" value="Unassembled WGS sequence"/>
</dbReference>
<accession>A0AAD3P3R2</accession>
<dbReference type="AlphaFoldDB" id="A0AAD3P3R2"/>
<sequence length="118" mass="12564">MPPFPAIKDGPIKLSPVKTTAFRCTKNFIQDHLNVQKIGTVAAGTVPSDSSDGSLAFMSGNENASGHLMDFCGGREMGIPDILCTDFPKNGSFDLCDFDKVEGGSVSFRSLSSLLGFR</sequence>
<reference evidence="1" key="1">
    <citation type="submission" date="2023-05" db="EMBL/GenBank/DDBJ databases">
        <title>Nepenthes gracilis genome sequencing.</title>
        <authorList>
            <person name="Fukushima K."/>
        </authorList>
    </citation>
    <scope>NUCLEOTIDE SEQUENCE</scope>
    <source>
        <strain evidence="1">SING2019-196</strain>
    </source>
</reference>
<evidence type="ECO:0000313" key="2">
    <source>
        <dbReference type="Proteomes" id="UP001279734"/>
    </source>
</evidence>
<comment type="caution">
    <text evidence="1">The sequence shown here is derived from an EMBL/GenBank/DDBJ whole genome shotgun (WGS) entry which is preliminary data.</text>
</comment>
<evidence type="ECO:0000313" key="1">
    <source>
        <dbReference type="EMBL" id="GMG99158.1"/>
    </source>
</evidence>
<gene>
    <name evidence="1" type="ORF">Nepgr_000998</name>
</gene>